<dbReference type="Pfam" id="PF00067">
    <property type="entry name" value="p450"/>
    <property type="match status" value="1"/>
</dbReference>
<dbReference type="Proteomes" id="UP000694845">
    <property type="component" value="Unplaced"/>
</dbReference>
<evidence type="ECO:0000256" key="2">
    <source>
        <dbReference type="ARBA" id="ARBA00010617"/>
    </source>
</evidence>
<keyword evidence="9" id="KW-1133">Transmembrane helix</keyword>
<dbReference type="PANTHER" id="PTHR24300">
    <property type="entry name" value="CYTOCHROME P450 508A4-RELATED"/>
    <property type="match status" value="1"/>
</dbReference>
<dbReference type="InterPro" id="IPR036396">
    <property type="entry name" value="Cyt_P450_sf"/>
</dbReference>
<dbReference type="PRINTS" id="PR00385">
    <property type="entry name" value="P450"/>
</dbReference>
<keyword evidence="6 8" id="KW-0503">Monooxygenase</keyword>
<dbReference type="GeneID" id="110977583"/>
<dbReference type="KEGG" id="aplc:110977583"/>
<dbReference type="GO" id="GO:0005737">
    <property type="term" value="C:cytoplasm"/>
    <property type="evidence" value="ECO:0007669"/>
    <property type="project" value="TreeGrafter"/>
</dbReference>
<evidence type="ECO:0000313" key="11">
    <source>
        <dbReference type="RefSeq" id="XP_022087522.1"/>
    </source>
</evidence>
<dbReference type="GO" id="GO:0006805">
    <property type="term" value="P:xenobiotic metabolic process"/>
    <property type="evidence" value="ECO:0007669"/>
    <property type="project" value="TreeGrafter"/>
</dbReference>
<reference evidence="11" key="1">
    <citation type="submission" date="2025-08" db="UniProtKB">
        <authorList>
            <consortium name="RefSeq"/>
        </authorList>
    </citation>
    <scope>IDENTIFICATION</scope>
</reference>
<dbReference type="GO" id="GO:0008395">
    <property type="term" value="F:steroid hydroxylase activity"/>
    <property type="evidence" value="ECO:0007669"/>
    <property type="project" value="TreeGrafter"/>
</dbReference>
<keyword evidence="9" id="KW-0812">Transmembrane</keyword>
<comment type="similarity">
    <text evidence="2 8">Belongs to the cytochrome P450 family.</text>
</comment>
<evidence type="ECO:0000256" key="5">
    <source>
        <dbReference type="ARBA" id="ARBA00023004"/>
    </source>
</evidence>
<gene>
    <name evidence="11" type="primary">LOC110977583</name>
</gene>
<dbReference type="InterPro" id="IPR002401">
    <property type="entry name" value="Cyt_P450_E_grp-I"/>
</dbReference>
<evidence type="ECO:0000256" key="6">
    <source>
        <dbReference type="ARBA" id="ARBA00023033"/>
    </source>
</evidence>
<evidence type="ECO:0000256" key="1">
    <source>
        <dbReference type="ARBA" id="ARBA00001971"/>
    </source>
</evidence>
<dbReference type="GO" id="GO:0005506">
    <property type="term" value="F:iron ion binding"/>
    <property type="evidence" value="ECO:0007669"/>
    <property type="project" value="InterPro"/>
</dbReference>
<dbReference type="InterPro" id="IPR050182">
    <property type="entry name" value="Cytochrome_P450_fam2"/>
</dbReference>
<keyword evidence="9" id="KW-0472">Membrane</keyword>
<evidence type="ECO:0000256" key="7">
    <source>
        <dbReference type="PIRSR" id="PIRSR602401-1"/>
    </source>
</evidence>
<keyword evidence="3 7" id="KW-0479">Metal-binding</keyword>
<dbReference type="GO" id="GO:0016712">
    <property type="term" value="F:oxidoreductase activity, acting on paired donors, with incorporation or reduction of molecular oxygen, reduced flavin or flavoprotein as one donor, and incorporation of one atom of oxygen"/>
    <property type="evidence" value="ECO:0007669"/>
    <property type="project" value="TreeGrafter"/>
</dbReference>
<evidence type="ECO:0000256" key="8">
    <source>
        <dbReference type="RuleBase" id="RU000461"/>
    </source>
</evidence>
<dbReference type="InterPro" id="IPR017972">
    <property type="entry name" value="Cyt_P450_CS"/>
</dbReference>
<proteinExistence type="inferred from homology"/>
<keyword evidence="4 8" id="KW-0560">Oxidoreductase</keyword>
<keyword evidence="7 8" id="KW-0349">Heme</keyword>
<accession>A0A8B7Y4Q8</accession>
<dbReference type="AlphaFoldDB" id="A0A8B7Y4Q8"/>
<keyword evidence="5 7" id="KW-0408">Iron</keyword>
<name>A0A8B7Y4Q8_ACAPL</name>
<organism evidence="10 11">
    <name type="scientific">Acanthaster planci</name>
    <name type="common">Crown-of-thorns starfish</name>
    <dbReference type="NCBI Taxonomy" id="133434"/>
    <lineage>
        <taxon>Eukaryota</taxon>
        <taxon>Metazoa</taxon>
        <taxon>Echinodermata</taxon>
        <taxon>Eleutherozoa</taxon>
        <taxon>Asterozoa</taxon>
        <taxon>Asteroidea</taxon>
        <taxon>Valvatacea</taxon>
        <taxon>Valvatida</taxon>
        <taxon>Acanthasteridae</taxon>
        <taxon>Acanthaster</taxon>
    </lineage>
</organism>
<sequence length="531" mass="60222">MYSTCTLFSVHVHVHYMHTPKIRVTSKSCRLNMADQGSASLLNLQSAAIFLLIFVVVFKLFRRPKNLPPGPWRWPFLGNFVALTRSGKHPHEVLAEWARRYGGVMSVGVPPSSRSAVIVVSDLDIAKELQLKQGDHPIDRATLPLMDTISDTRGSFVWSKGETAKEVRRFGLGAFRKMGVGKKSLEHRINEEARYLVERIEAEKNRPFDPSHPIHKAVSNIICSINFGSRFDYDDPKFKKLLGSLQVVFESTGVTSLGNLCPLLYYTPLFAKLRECTKFNRESITAIVQEHQDSFDENDFRDITDMRIADIREKERTGPAPTITHQHIWRGILDLFGAGTDTTSNTLLWLISFMLKYPEVQDKIQQEINEVVGSDRQPSCGDRPSMPYTNAVINEVQRLRTVAPFALPYVTTQELQLQGYTIPKGSGVIINLWAMMNDPKVWDRPEEFNPGRFLSKDGKTMIQHEAFIPFSQGRRSCLGEGLAKMELFLFATNLFQWFTFMLPPGAPTPALKGISHFTFVPEPFRVCAVKR</sequence>
<dbReference type="GO" id="GO:0006082">
    <property type="term" value="P:organic acid metabolic process"/>
    <property type="evidence" value="ECO:0007669"/>
    <property type="project" value="TreeGrafter"/>
</dbReference>
<dbReference type="GO" id="GO:0020037">
    <property type="term" value="F:heme binding"/>
    <property type="evidence" value="ECO:0007669"/>
    <property type="project" value="InterPro"/>
</dbReference>
<dbReference type="PRINTS" id="PR00463">
    <property type="entry name" value="EP450I"/>
</dbReference>
<protein>
    <submittedName>
        <fullName evidence="11">Cytochrome P450 2J3-like isoform X1</fullName>
    </submittedName>
</protein>
<dbReference type="PANTHER" id="PTHR24300:SF397">
    <property type="entry name" value="CYTOCHROME P450 2U1"/>
    <property type="match status" value="1"/>
</dbReference>
<dbReference type="PROSITE" id="PS00086">
    <property type="entry name" value="CYTOCHROME_P450"/>
    <property type="match status" value="1"/>
</dbReference>
<dbReference type="FunFam" id="1.10.630.10:FF:000036">
    <property type="entry name" value="CYtochrome P450 family"/>
    <property type="match status" value="1"/>
</dbReference>
<evidence type="ECO:0000256" key="4">
    <source>
        <dbReference type="ARBA" id="ARBA00023002"/>
    </source>
</evidence>
<dbReference type="OrthoDB" id="2789670at2759"/>
<dbReference type="InterPro" id="IPR001128">
    <property type="entry name" value="Cyt_P450"/>
</dbReference>
<evidence type="ECO:0000256" key="9">
    <source>
        <dbReference type="SAM" id="Phobius"/>
    </source>
</evidence>
<keyword evidence="10" id="KW-1185">Reference proteome</keyword>
<evidence type="ECO:0000313" key="10">
    <source>
        <dbReference type="Proteomes" id="UP000694845"/>
    </source>
</evidence>
<comment type="cofactor">
    <cofactor evidence="1 7">
        <name>heme</name>
        <dbReference type="ChEBI" id="CHEBI:30413"/>
    </cofactor>
</comment>
<dbReference type="OMA" id="VAQHYSC"/>
<feature type="transmembrane region" description="Helical" evidence="9">
    <location>
        <begin position="41"/>
        <end position="61"/>
    </location>
</feature>
<dbReference type="Gene3D" id="1.10.630.10">
    <property type="entry name" value="Cytochrome P450"/>
    <property type="match status" value="1"/>
</dbReference>
<dbReference type="SUPFAM" id="SSF48264">
    <property type="entry name" value="Cytochrome P450"/>
    <property type="match status" value="1"/>
</dbReference>
<dbReference type="RefSeq" id="XP_022087522.1">
    <property type="nucleotide sequence ID" value="XM_022231830.1"/>
</dbReference>
<feature type="binding site" description="axial binding residue" evidence="7">
    <location>
        <position position="477"/>
    </location>
    <ligand>
        <name>heme</name>
        <dbReference type="ChEBI" id="CHEBI:30413"/>
    </ligand>
    <ligandPart>
        <name>Fe</name>
        <dbReference type="ChEBI" id="CHEBI:18248"/>
    </ligandPart>
</feature>
<evidence type="ECO:0000256" key="3">
    <source>
        <dbReference type="ARBA" id="ARBA00022723"/>
    </source>
</evidence>